<proteinExistence type="predicted"/>
<evidence type="ECO:0000313" key="1">
    <source>
        <dbReference type="EMBL" id="KAJ0014819.1"/>
    </source>
</evidence>
<organism evidence="1 2">
    <name type="scientific">Pistacia integerrima</name>
    <dbReference type="NCBI Taxonomy" id="434235"/>
    <lineage>
        <taxon>Eukaryota</taxon>
        <taxon>Viridiplantae</taxon>
        <taxon>Streptophyta</taxon>
        <taxon>Embryophyta</taxon>
        <taxon>Tracheophyta</taxon>
        <taxon>Spermatophyta</taxon>
        <taxon>Magnoliopsida</taxon>
        <taxon>eudicotyledons</taxon>
        <taxon>Gunneridae</taxon>
        <taxon>Pentapetalae</taxon>
        <taxon>rosids</taxon>
        <taxon>malvids</taxon>
        <taxon>Sapindales</taxon>
        <taxon>Anacardiaceae</taxon>
        <taxon>Pistacia</taxon>
    </lineage>
</organism>
<dbReference type="Proteomes" id="UP001163603">
    <property type="component" value="Chromosome 13"/>
</dbReference>
<reference evidence="2" key="1">
    <citation type="journal article" date="2023" name="G3 (Bethesda)">
        <title>Genome assembly and association tests identify interacting loci associated with vigor, precocity, and sex in interspecific pistachio rootstocks.</title>
        <authorList>
            <person name="Palmer W."/>
            <person name="Jacygrad E."/>
            <person name="Sagayaradj S."/>
            <person name="Cavanaugh K."/>
            <person name="Han R."/>
            <person name="Bertier L."/>
            <person name="Beede B."/>
            <person name="Kafkas S."/>
            <person name="Golino D."/>
            <person name="Preece J."/>
            <person name="Michelmore R."/>
        </authorList>
    </citation>
    <scope>NUCLEOTIDE SEQUENCE [LARGE SCALE GENOMIC DNA]</scope>
</reference>
<gene>
    <name evidence="1" type="ORF">Pint_20937</name>
</gene>
<comment type="caution">
    <text evidence="1">The sequence shown here is derived from an EMBL/GenBank/DDBJ whole genome shotgun (WGS) entry which is preliminary data.</text>
</comment>
<keyword evidence="2" id="KW-1185">Reference proteome</keyword>
<dbReference type="EMBL" id="CM047748">
    <property type="protein sequence ID" value="KAJ0014819.1"/>
    <property type="molecule type" value="Genomic_DNA"/>
</dbReference>
<accession>A0ACC0XC95</accession>
<evidence type="ECO:0000313" key="2">
    <source>
        <dbReference type="Proteomes" id="UP001163603"/>
    </source>
</evidence>
<name>A0ACC0XC95_9ROSI</name>
<protein>
    <submittedName>
        <fullName evidence="1">Uncharacterized protein</fullName>
    </submittedName>
</protein>
<sequence>MRLVSTSSWWQLASYKYIDGNSILHLAAKSPDARQDGSVPGAAFEMQQELKTNKEVELLVQPSHREMKNGNHQRPRELFTIEHANLLKKGEEWMRNTATQCMLVATIIATVVFAANFSVSGGNNDKEGIPIHWRNVVFRIFVVAEAMASSISSISVLIFLSILTSRYVENDFLTFLPLRFVQGLLTLCISIATMMLAFISSFFLAYNHHRSYCIPIISTVLLSLPVFVFCNLQKDILTDVLYLLFRFKFSKKPGEGWKTQI</sequence>